<evidence type="ECO:0000256" key="1">
    <source>
        <dbReference type="ARBA" id="ARBA00022679"/>
    </source>
</evidence>
<gene>
    <name evidence="7" type="ORF">DB32_000865</name>
</gene>
<dbReference type="Pfam" id="PF00069">
    <property type="entry name" value="Pkinase"/>
    <property type="match status" value="1"/>
</dbReference>
<dbReference type="InterPro" id="IPR049052">
    <property type="entry name" value="nSTAND1"/>
</dbReference>
<evidence type="ECO:0000256" key="2">
    <source>
        <dbReference type="ARBA" id="ARBA00022741"/>
    </source>
</evidence>
<keyword evidence="7" id="KW-0723">Serine/threonine-protein kinase</keyword>
<keyword evidence="2" id="KW-0547">Nucleotide-binding</keyword>
<protein>
    <submittedName>
        <fullName evidence="7">Serine/threonine protein kinase</fullName>
    </submittedName>
</protein>
<keyword evidence="5" id="KW-0812">Transmembrane</keyword>
<evidence type="ECO:0000256" key="3">
    <source>
        <dbReference type="ARBA" id="ARBA00022777"/>
    </source>
</evidence>
<dbReference type="SMART" id="SM00220">
    <property type="entry name" value="S_TKc"/>
    <property type="match status" value="1"/>
</dbReference>
<dbReference type="SUPFAM" id="SSF52540">
    <property type="entry name" value="P-loop containing nucleoside triphosphate hydrolases"/>
    <property type="match status" value="1"/>
</dbReference>
<dbReference type="KEGG" id="samy:DB32_000865"/>
<dbReference type="AlphaFoldDB" id="A0A0F6YGA7"/>
<proteinExistence type="predicted"/>
<dbReference type="Gene3D" id="3.40.50.300">
    <property type="entry name" value="P-loop containing nucleotide triphosphate hydrolases"/>
    <property type="match status" value="1"/>
</dbReference>
<dbReference type="Gene3D" id="1.10.510.10">
    <property type="entry name" value="Transferase(Phosphotransferase) domain 1"/>
    <property type="match status" value="1"/>
</dbReference>
<evidence type="ECO:0000313" key="7">
    <source>
        <dbReference type="EMBL" id="AKF03716.1"/>
    </source>
</evidence>
<dbReference type="Proteomes" id="UP000034883">
    <property type="component" value="Chromosome"/>
</dbReference>
<dbReference type="Pfam" id="PF20703">
    <property type="entry name" value="nSTAND1"/>
    <property type="match status" value="1"/>
</dbReference>
<dbReference type="CDD" id="cd14014">
    <property type="entry name" value="STKc_PknB_like"/>
    <property type="match status" value="1"/>
</dbReference>
<dbReference type="PANTHER" id="PTHR43289">
    <property type="entry name" value="MITOGEN-ACTIVATED PROTEIN KINASE KINASE KINASE 20-RELATED"/>
    <property type="match status" value="1"/>
</dbReference>
<keyword evidence="5" id="KW-0472">Membrane</keyword>
<evidence type="ECO:0000313" key="8">
    <source>
        <dbReference type="Proteomes" id="UP000034883"/>
    </source>
</evidence>
<dbReference type="PANTHER" id="PTHR43289:SF6">
    <property type="entry name" value="SERINE_THREONINE-PROTEIN KINASE NEKL-3"/>
    <property type="match status" value="1"/>
</dbReference>
<sequence>MSVAEGSEVGAIVGPYRVLRPIASGGMGRVYLARHVELGRLAALKFLSRTLVGSARARAQFTFEARATASLSHPNVITVYDVGEHGGRPYVALEYVHGRTLHQLLRADPPTIGRAAQLAEGIARAIAAAHDVGLLHRDLKPSNVVVGHDDRVRVLDFGIARLVEEDGPVAPDDLTRFDLRPSAISRSPDASIAGTPAYMAPEQWEGRDARGTDSWAIGLVLYEMLARKQPLAGLDPVALMARLDGEQPFPPLPSRVPPELSALVLRCLSRDPGARPSAAEIATELARLAPTLATREPYRGLAAYERRDADVFRGREREIDELVARVEREPLTRVVGPAGVGKTSLVRAGLVPRLEATQRWHVLVVEPGPSPFASIARAIADASEGRDDRDLEARLRASPGALGLALGRLATALRKRVLLVIDPLDDPSSERDETRLLGAALARAVGDPAEPVRIVVVARDETITGDPSTATTRVRPLAGAALHEAITRSLDRAEAEDATIVDVLVEETSAAASSASLPIVSLVLQRLWERREGTSLTRADYDAIGGAVGALAAHAEAWVARLSDADLGLARAVLRRTADAGTIARERLVAGLGDAASALVERLVDERILARDGETITLAHPGLVRAWPRLAEWIATQPDVHRTVLAAAERWARSGRARALLLTRAELDELAAAGGAPPAWPEDARALVRASEDALRARRVITIAIGVSIAIVILAVALTR</sequence>
<organism evidence="7 8">
    <name type="scientific">Sandaracinus amylolyticus</name>
    <dbReference type="NCBI Taxonomy" id="927083"/>
    <lineage>
        <taxon>Bacteria</taxon>
        <taxon>Pseudomonadati</taxon>
        <taxon>Myxococcota</taxon>
        <taxon>Polyangia</taxon>
        <taxon>Polyangiales</taxon>
        <taxon>Sandaracinaceae</taxon>
        <taxon>Sandaracinus</taxon>
    </lineage>
</organism>
<dbReference type="InterPro" id="IPR000719">
    <property type="entry name" value="Prot_kinase_dom"/>
</dbReference>
<dbReference type="Gene3D" id="3.30.200.20">
    <property type="entry name" value="Phosphorylase Kinase, domain 1"/>
    <property type="match status" value="1"/>
</dbReference>
<dbReference type="GO" id="GO:0004674">
    <property type="term" value="F:protein serine/threonine kinase activity"/>
    <property type="evidence" value="ECO:0007669"/>
    <property type="project" value="UniProtKB-KW"/>
</dbReference>
<dbReference type="InterPro" id="IPR008271">
    <property type="entry name" value="Ser/Thr_kinase_AS"/>
</dbReference>
<name>A0A0F6YGA7_9BACT</name>
<keyword evidence="5" id="KW-1133">Transmembrane helix</keyword>
<dbReference type="PROSITE" id="PS50011">
    <property type="entry name" value="PROTEIN_KINASE_DOM"/>
    <property type="match status" value="1"/>
</dbReference>
<dbReference type="EMBL" id="CP011125">
    <property type="protein sequence ID" value="AKF03716.1"/>
    <property type="molecule type" value="Genomic_DNA"/>
</dbReference>
<feature type="transmembrane region" description="Helical" evidence="5">
    <location>
        <begin position="700"/>
        <end position="718"/>
    </location>
</feature>
<evidence type="ECO:0000259" key="6">
    <source>
        <dbReference type="PROSITE" id="PS50011"/>
    </source>
</evidence>
<dbReference type="InterPro" id="IPR027417">
    <property type="entry name" value="P-loop_NTPase"/>
</dbReference>
<evidence type="ECO:0000256" key="4">
    <source>
        <dbReference type="ARBA" id="ARBA00022840"/>
    </source>
</evidence>
<dbReference type="STRING" id="927083.DB32_000865"/>
<dbReference type="InterPro" id="IPR011009">
    <property type="entry name" value="Kinase-like_dom_sf"/>
</dbReference>
<dbReference type="GO" id="GO:0005524">
    <property type="term" value="F:ATP binding"/>
    <property type="evidence" value="ECO:0007669"/>
    <property type="project" value="UniProtKB-KW"/>
</dbReference>
<dbReference type="SUPFAM" id="SSF56112">
    <property type="entry name" value="Protein kinase-like (PK-like)"/>
    <property type="match status" value="1"/>
</dbReference>
<dbReference type="OrthoDB" id="5476619at2"/>
<accession>A0A0F6YGA7</accession>
<dbReference type="PROSITE" id="PS00108">
    <property type="entry name" value="PROTEIN_KINASE_ST"/>
    <property type="match status" value="1"/>
</dbReference>
<dbReference type="RefSeq" id="WP_053231145.1">
    <property type="nucleotide sequence ID" value="NZ_CP011125.1"/>
</dbReference>
<reference evidence="7 8" key="1">
    <citation type="submission" date="2015-03" db="EMBL/GenBank/DDBJ databases">
        <title>Genome assembly of Sandaracinus amylolyticus DSM 53668.</title>
        <authorList>
            <person name="Sharma G."/>
            <person name="Subramanian S."/>
        </authorList>
    </citation>
    <scope>NUCLEOTIDE SEQUENCE [LARGE SCALE GENOMIC DNA]</scope>
    <source>
        <strain evidence="7 8">DSM 53668</strain>
    </source>
</reference>
<keyword evidence="4" id="KW-0067">ATP-binding</keyword>
<evidence type="ECO:0000256" key="5">
    <source>
        <dbReference type="SAM" id="Phobius"/>
    </source>
</evidence>
<feature type="domain" description="Protein kinase" evidence="6">
    <location>
        <begin position="16"/>
        <end position="292"/>
    </location>
</feature>
<keyword evidence="1" id="KW-0808">Transferase</keyword>
<keyword evidence="8" id="KW-1185">Reference proteome</keyword>
<keyword evidence="3 7" id="KW-0418">Kinase</keyword>